<gene>
    <name evidence="3" type="ORF">O6P43_007204</name>
</gene>
<dbReference type="KEGG" id="qsa:O6P43_007204"/>
<reference evidence="3" key="1">
    <citation type="journal article" date="2023" name="Science">
        <title>Elucidation of the pathway for biosynthesis of saponin adjuvants from the soapbark tree.</title>
        <authorList>
            <person name="Reed J."/>
            <person name="Orme A."/>
            <person name="El-Demerdash A."/>
            <person name="Owen C."/>
            <person name="Martin L.B.B."/>
            <person name="Misra R.C."/>
            <person name="Kikuchi S."/>
            <person name="Rejzek M."/>
            <person name="Martin A.C."/>
            <person name="Harkess A."/>
            <person name="Leebens-Mack J."/>
            <person name="Louveau T."/>
            <person name="Stephenson M.J."/>
            <person name="Osbourn A."/>
        </authorList>
    </citation>
    <scope>NUCLEOTIDE SEQUENCE</scope>
    <source>
        <strain evidence="3">S10</strain>
    </source>
</reference>
<organism evidence="3 4">
    <name type="scientific">Quillaja saponaria</name>
    <name type="common">Soap bark tree</name>
    <dbReference type="NCBI Taxonomy" id="32244"/>
    <lineage>
        <taxon>Eukaryota</taxon>
        <taxon>Viridiplantae</taxon>
        <taxon>Streptophyta</taxon>
        <taxon>Embryophyta</taxon>
        <taxon>Tracheophyta</taxon>
        <taxon>Spermatophyta</taxon>
        <taxon>Magnoliopsida</taxon>
        <taxon>eudicotyledons</taxon>
        <taxon>Gunneridae</taxon>
        <taxon>Pentapetalae</taxon>
        <taxon>rosids</taxon>
        <taxon>fabids</taxon>
        <taxon>Fabales</taxon>
        <taxon>Quillajaceae</taxon>
        <taxon>Quillaja</taxon>
    </lineage>
</organism>
<dbReference type="EMBL" id="JARAOO010000003">
    <property type="protein sequence ID" value="KAJ7977606.1"/>
    <property type="molecule type" value="Genomic_DNA"/>
</dbReference>
<accession>A0AAD7Q9U6</accession>
<protein>
    <submittedName>
        <fullName evidence="3">Transmembrane protein</fullName>
    </submittedName>
</protein>
<evidence type="ECO:0000313" key="3">
    <source>
        <dbReference type="EMBL" id="KAJ7977606.1"/>
    </source>
</evidence>
<evidence type="ECO:0000256" key="1">
    <source>
        <dbReference type="SAM" id="MobiDB-lite"/>
    </source>
</evidence>
<dbReference type="AlphaFoldDB" id="A0AAD7Q9U6"/>
<proteinExistence type="predicted"/>
<evidence type="ECO:0000313" key="4">
    <source>
        <dbReference type="Proteomes" id="UP001163823"/>
    </source>
</evidence>
<feature type="transmembrane region" description="Helical" evidence="2">
    <location>
        <begin position="29"/>
        <end position="51"/>
    </location>
</feature>
<dbReference type="Proteomes" id="UP001163823">
    <property type="component" value="Chromosome 3"/>
</dbReference>
<feature type="region of interest" description="Disordered" evidence="1">
    <location>
        <begin position="478"/>
        <end position="499"/>
    </location>
</feature>
<feature type="region of interest" description="Disordered" evidence="1">
    <location>
        <begin position="1"/>
        <end position="20"/>
    </location>
</feature>
<keyword evidence="2 3" id="KW-0812">Transmembrane</keyword>
<keyword evidence="4" id="KW-1185">Reference proteome</keyword>
<comment type="caution">
    <text evidence="3">The sequence shown here is derived from an EMBL/GenBank/DDBJ whole genome shotgun (WGS) entry which is preliminary data.</text>
</comment>
<name>A0AAD7Q9U6_QUISA</name>
<feature type="transmembrane region" description="Helical" evidence="2">
    <location>
        <begin position="530"/>
        <end position="548"/>
    </location>
</feature>
<keyword evidence="2" id="KW-0472">Membrane</keyword>
<keyword evidence="2" id="KW-1133">Transmembrane helix</keyword>
<sequence>MEDQRVTNKQGKKKTHVSISISGGGSGGIGGLILLGGALAVTSVIAVAAFAGKRNRKKGGNEKPKSPNVVPEEVNKLDCHIEDEGGQGIGTAIQKNSWCLGLEKSNTSLNQIDSWEFVSTQNLVLEEKIEPKPNDEEEIPTFIHQEIAMSDDSQPESVVSMDDIEVVEECLASILDDSCLDRENKGEPQYEEVLLSREIFELGKENGITEKENEVAMENGHGYDDDDTLEFENAVEDGEEGSEATEWTSVDTTEAAIWPAELTGETKINLKSPGEELEKVDGAAKTEEFGNYYDGNNGYGTEGPDNDSTEAAILPAELIGEPKLETGKTKINLESPGEEIEKVDGAAKIEEFGNYYNGSDSYGSEGPDSGSTEATILPAELIGEPKLESSKTKINLESPGEELEKVDGAAKTEEFSNYYNGNDGYGIGGPDNYSIEAAIWPAELIGEPELEPGKTEINLVSPLEELEKSDGASKTEEYANYYNGNDGDGSQGPDSDDNENTVTKALILNAKAKGSAALIDQPLHSSNLRLWIMTILLMGLMLVILTLTHRSAFSYYLLDSNSEIAP</sequence>
<evidence type="ECO:0000256" key="2">
    <source>
        <dbReference type="SAM" id="Phobius"/>
    </source>
</evidence>